<dbReference type="InterPro" id="IPR013087">
    <property type="entry name" value="Znf_C2H2_type"/>
</dbReference>
<keyword evidence="1" id="KW-0677">Repeat</keyword>
<dbReference type="PANTHER" id="PTHR10039:SF14">
    <property type="entry name" value="NACHT DOMAIN-CONTAINING PROTEIN"/>
    <property type="match status" value="1"/>
</dbReference>
<dbReference type="AlphaFoldDB" id="A0A8H7IS88"/>
<feature type="region of interest" description="Disordered" evidence="2">
    <location>
        <begin position="970"/>
        <end position="992"/>
    </location>
</feature>
<evidence type="ECO:0000259" key="3">
    <source>
        <dbReference type="PROSITE" id="PS00028"/>
    </source>
</evidence>
<dbReference type="InterPro" id="IPR054471">
    <property type="entry name" value="GPIID_WHD"/>
</dbReference>
<dbReference type="InterPro" id="IPR056125">
    <property type="entry name" value="DUF7708"/>
</dbReference>
<reference evidence="4" key="2">
    <citation type="journal article" date="2018" name="DNA Res.">
        <title>Comparative genome and transcriptome analyses reveal adaptations to opportunistic infections in woody plant degrading pathogens of Botryosphaeriaceae.</title>
        <authorList>
            <person name="Yan J.Y."/>
            <person name="Zhao W.S."/>
            <person name="Chen Z."/>
            <person name="Xing Q.K."/>
            <person name="Zhang W."/>
            <person name="Chethana K.W.T."/>
            <person name="Xue M.F."/>
            <person name="Xu J.P."/>
            <person name="Phillips A.J.L."/>
            <person name="Wang Y."/>
            <person name="Liu J.H."/>
            <person name="Liu M."/>
            <person name="Zhou Y."/>
            <person name="Jayawardena R.S."/>
            <person name="Manawasinghe I.S."/>
            <person name="Huang J.B."/>
            <person name="Qiao G.H."/>
            <person name="Fu C.Y."/>
            <person name="Guo F.F."/>
            <person name="Dissanayake A.J."/>
            <person name="Peng Y.L."/>
            <person name="Hyde K.D."/>
            <person name="Li X.H."/>
        </authorList>
    </citation>
    <scope>NUCLEOTIDE SEQUENCE</scope>
    <source>
        <strain evidence="4">CSS-01s</strain>
    </source>
</reference>
<proteinExistence type="predicted"/>
<dbReference type="InterPro" id="IPR027417">
    <property type="entry name" value="P-loop_NTPase"/>
</dbReference>
<dbReference type="SMART" id="SM00355">
    <property type="entry name" value="ZnF_C2H2"/>
    <property type="match status" value="2"/>
</dbReference>
<feature type="region of interest" description="Disordered" evidence="2">
    <location>
        <begin position="873"/>
        <end position="934"/>
    </location>
</feature>
<dbReference type="Gene3D" id="3.40.50.300">
    <property type="entry name" value="P-loop containing nucleotide triphosphate hydrolases"/>
    <property type="match status" value="1"/>
</dbReference>
<dbReference type="EMBL" id="MDYX01000040">
    <property type="protein sequence ID" value="KAF9630362.1"/>
    <property type="molecule type" value="Genomic_DNA"/>
</dbReference>
<evidence type="ECO:0000313" key="5">
    <source>
        <dbReference type="Proteomes" id="UP000627934"/>
    </source>
</evidence>
<dbReference type="Pfam" id="PF24883">
    <property type="entry name" value="NPHP3_N"/>
    <property type="match status" value="1"/>
</dbReference>
<evidence type="ECO:0000313" key="4">
    <source>
        <dbReference type="EMBL" id="KAF9630362.1"/>
    </source>
</evidence>
<dbReference type="Pfam" id="PF24809">
    <property type="entry name" value="DUF7708"/>
    <property type="match status" value="1"/>
</dbReference>
<dbReference type="Proteomes" id="UP000627934">
    <property type="component" value="Unassembled WGS sequence"/>
</dbReference>
<dbReference type="PANTHER" id="PTHR10039">
    <property type="entry name" value="AMELOGENIN"/>
    <property type="match status" value="1"/>
</dbReference>
<evidence type="ECO:0000256" key="2">
    <source>
        <dbReference type="SAM" id="MobiDB-lite"/>
    </source>
</evidence>
<dbReference type="SUPFAM" id="SSF52540">
    <property type="entry name" value="P-loop containing nucleoside triphosphate hydrolases"/>
    <property type="match status" value="1"/>
</dbReference>
<feature type="compositionally biased region" description="Pro residues" evidence="2">
    <location>
        <begin position="904"/>
        <end position="918"/>
    </location>
</feature>
<comment type="caution">
    <text evidence="4">The sequence shown here is derived from an EMBL/GenBank/DDBJ whole genome shotgun (WGS) entry which is preliminary data.</text>
</comment>
<evidence type="ECO:0000256" key="1">
    <source>
        <dbReference type="ARBA" id="ARBA00022737"/>
    </source>
</evidence>
<dbReference type="PROSITE" id="PS00028">
    <property type="entry name" value="ZINC_FINGER_C2H2_1"/>
    <property type="match status" value="1"/>
</dbReference>
<sequence>MSTGASTQARDTVGKAFERFESIVTPEHARSFDNTTLKDVRDAARHVEDELAARQSLKNMKRLYSFFNGIECYSKSIEVLCNGTPYLPWIWAPVKLMLQLSMDYVDALDKLIDAYRKIADSLPSLDRLSSALKDNHDFQAVLADLYGDILEFHRYAYKFVTRRSWKNFFASMWAGFDSRFKSILERMEYHRRLVNQEAFSIDLFEARSWRRRQIEDQEKKERDRRSAQLHYVVTWLRVSGDPQEDNLSRVLRRCHPGSCDWILDCKETQAWLKDKPSNGVTWLHGKPGAGKSVICANMIRSMQDQGSKVFYYFCSYQDNATETYFSILRSIAAQIIQSNPDLAEYIHDKYVITRTTQTQSKFKDLLTDLLSGIPSSRLVIDGIDECEPEEQKFIIQEFSRLTSQGGTAHTCKVLFSSRDIPTVSRHLRTKKSKVSELPLAREENAIRAAIRSVVDKRLLDLQDGLDEIDPDPEILKKVKHELVEKANGMFLWVHLVLSSFENICSIHDLLENVRNLPNGLPEIYHRIVMRIFQNKDKATKERGHRILQWLCHAKRPLKSFELLNGVSLTTENPFLTEDTLLTKRTLDICKPLIEVRSDDFVTLIHFSVHEFLTAGYNGIIVQKIESHQQIATSCMRALCSGLGLLHPDCTEDAQLNSICTRLHELIPYACEFWIQHLLVYAKFVGSFKCQRLIDSSSELYRKHGDISNLTRMSETVVLNSDSRACPEDDGLALLAQIPISDLVKRAMSFRRISHELCESGEEAQAFTLRNDPTLFSKLEFVFNSTVQRLLNSNALPGIDPRKLLSFKEAYNSSGFRCRYVSCFGGFATEEERNSHERQHQRPQFCKVPSCPDSRRGFLNRRSLATHMKTYHATKGTLPVPPGIRRSLGKGAGRAGSANQLPQVPAQPPMDPNANPPFSDPGNDSNGTFNLDFGSMGSDGLPEDFDFDRFLHEDDYPSNSFRFGQEYRADGAEADAQKQNAQGGQPISGVDENKHSQGKHILLDWQMQHMLLEQEYKKRLLMGRQDM</sequence>
<reference evidence="4" key="1">
    <citation type="submission" date="2016-08" db="EMBL/GenBank/DDBJ databases">
        <authorList>
            <person name="Yan J."/>
        </authorList>
    </citation>
    <scope>NUCLEOTIDE SEQUENCE</scope>
    <source>
        <strain evidence="4">CSS-01s</strain>
    </source>
</reference>
<protein>
    <recommendedName>
        <fullName evidence="3">C2H2-type domain-containing protein</fullName>
    </recommendedName>
</protein>
<gene>
    <name evidence="4" type="ORF">BFW01_g924</name>
</gene>
<organism evidence="4 5">
    <name type="scientific">Lasiodiplodia theobromae</name>
    <dbReference type="NCBI Taxonomy" id="45133"/>
    <lineage>
        <taxon>Eukaryota</taxon>
        <taxon>Fungi</taxon>
        <taxon>Dikarya</taxon>
        <taxon>Ascomycota</taxon>
        <taxon>Pezizomycotina</taxon>
        <taxon>Dothideomycetes</taxon>
        <taxon>Dothideomycetes incertae sedis</taxon>
        <taxon>Botryosphaeriales</taxon>
        <taxon>Botryosphaeriaceae</taxon>
        <taxon>Lasiodiplodia</taxon>
    </lineage>
</organism>
<name>A0A8H7IS88_9PEZI</name>
<feature type="domain" description="C2H2-type" evidence="3">
    <location>
        <begin position="817"/>
        <end position="839"/>
    </location>
</feature>
<dbReference type="Pfam" id="PF22939">
    <property type="entry name" value="WHD_GPIID"/>
    <property type="match status" value="1"/>
</dbReference>
<dbReference type="InterPro" id="IPR056884">
    <property type="entry name" value="NPHP3-like_N"/>
</dbReference>
<accession>A0A8H7IS88</accession>